<dbReference type="GO" id="GO:0008914">
    <property type="term" value="F:leucyl-tRNA--protein transferase activity"/>
    <property type="evidence" value="ECO:0007669"/>
    <property type="project" value="UniProtKB-UniRule"/>
</dbReference>
<evidence type="ECO:0000256" key="1">
    <source>
        <dbReference type="ARBA" id="ARBA00022490"/>
    </source>
</evidence>
<reference evidence="6 7" key="1">
    <citation type="submission" date="2018-08" db="EMBL/GenBank/DDBJ databases">
        <title>Wenzhouxiangella salilacus sp. nov., a novel bacterium isolated from a saline lake in Xinjiang Province, China.</title>
        <authorList>
            <person name="Han S."/>
        </authorList>
    </citation>
    <scope>NUCLEOTIDE SEQUENCE [LARGE SCALE GENOMIC DNA]</scope>
    <source>
        <strain evidence="6 7">XDB06</strain>
    </source>
</reference>
<dbReference type="HAMAP" id="MF_00688">
    <property type="entry name" value="Leu_Phe_trans"/>
    <property type="match status" value="1"/>
</dbReference>
<name>A0A3E1KBC7_9GAMM</name>
<evidence type="ECO:0000256" key="5">
    <source>
        <dbReference type="SAM" id="MobiDB-lite"/>
    </source>
</evidence>
<comment type="catalytic activity">
    <reaction evidence="4">
        <text>N-terminal L-arginyl-[protein] + L-leucyl-tRNA(Leu) = N-terminal L-leucyl-L-arginyl-[protein] + tRNA(Leu) + H(+)</text>
        <dbReference type="Rhea" id="RHEA:50416"/>
        <dbReference type="Rhea" id="RHEA-COMP:9613"/>
        <dbReference type="Rhea" id="RHEA-COMP:9622"/>
        <dbReference type="Rhea" id="RHEA-COMP:12672"/>
        <dbReference type="Rhea" id="RHEA-COMP:12673"/>
        <dbReference type="ChEBI" id="CHEBI:15378"/>
        <dbReference type="ChEBI" id="CHEBI:64719"/>
        <dbReference type="ChEBI" id="CHEBI:78442"/>
        <dbReference type="ChEBI" id="CHEBI:78494"/>
        <dbReference type="ChEBI" id="CHEBI:133044"/>
        <dbReference type="EC" id="2.3.2.6"/>
    </reaction>
</comment>
<dbReference type="InterPro" id="IPR004616">
    <property type="entry name" value="Leu/Phe-tRNA_Trfase"/>
</dbReference>
<dbReference type="Gene3D" id="3.40.630.70">
    <property type="entry name" value="Leucyl/phenylalanyl-tRNA-protein transferase, C-terminal domain"/>
    <property type="match status" value="1"/>
</dbReference>
<dbReference type="Pfam" id="PF03588">
    <property type="entry name" value="Leu_Phe_trans"/>
    <property type="match status" value="1"/>
</dbReference>
<evidence type="ECO:0000313" key="7">
    <source>
        <dbReference type="Proteomes" id="UP000260351"/>
    </source>
</evidence>
<protein>
    <recommendedName>
        <fullName evidence="4">Leucyl/phenylalanyl-tRNA--protein transferase</fullName>
        <ecNumber evidence="4">2.3.2.6</ecNumber>
    </recommendedName>
    <alternativeName>
        <fullName evidence="4">L/F-transferase</fullName>
    </alternativeName>
    <alternativeName>
        <fullName evidence="4">Leucyltransferase</fullName>
    </alternativeName>
    <alternativeName>
        <fullName evidence="4">Phenyalanyltransferase</fullName>
    </alternativeName>
</protein>
<dbReference type="RefSeq" id="WP_116649574.1">
    <property type="nucleotide sequence ID" value="NZ_QUZK01000014.1"/>
</dbReference>
<dbReference type="EMBL" id="QUZK01000014">
    <property type="protein sequence ID" value="RFF31916.1"/>
    <property type="molecule type" value="Genomic_DNA"/>
</dbReference>
<evidence type="ECO:0000313" key="6">
    <source>
        <dbReference type="EMBL" id="RFF31916.1"/>
    </source>
</evidence>
<gene>
    <name evidence="4" type="primary">aat</name>
    <name evidence="6" type="ORF">DZC52_02680</name>
</gene>
<keyword evidence="7" id="KW-1185">Reference proteome</keyword>
<dbReference type="GO" id="GO:0005737">
    <property type="term" value="C:cytoplasm"/>
    <property type="evidence" value="ECO:0007669"/>
    <property type="project" value="UniProtKB-SubCell"/>
</dbReference>
<dbReference type="InterPro" id="IPR042203">
    <property type="entry name" value="Leu/Phe-tRNA_Trfase_C"/>
</dbReference>
<comment type="caution">
    <text evidence="6">The sequence shown here is derived from an EMBL/GenBank/DDBJ whole genome shotgun (WGS) entry which is preliminary data.</text>
</comment>
<keyword evidence="2 4" id="KW-0808">Transferase</keyword>
<dbReference type="NCBIfam" id="TIGR00667">
    <property type="entry name" value="aat"/>
    <property type="match status" value="1"/>
</dbReference>
<dbReference type="AlphaFoldDB" id="A0A3E1KBC7"/>
<dbReference type="GO" id="GO:0030163">
    <property type="term" value="P:protein catabolic process"/>
    <property type="evidence" value="ECO:0007669"/>
    <property type="project" value="UniProtKB-UniRule"/>
</dbReference>
<sequence length="241" mass="27295">MPEQVPRLGEAPDSPFPDPAHNPREDGLLAWGGDLHPARLLHAYSLGIFPWYEAPGPILWWSPEPRAVMLPEAMHLSRRFRRTLRQGRFDVRADTVFDTVVAACAAPRHDQDGTWITAAMRRAYGRLHELGHAHSIEIFNEEGELVGGLYGVALGRIFFAESKFHRQRDASKIALAALMRALAEWDFLLCDCQLWNPHLERLGVRMLSGELFRAAIARGIAEPAAVDDWRSAIERVDFSRW</sequence>
<dbReference type="OrthoDB" id="9790282at2"/>
<dbReference type="PANTHER" id="PTHR30098">
    <property type="entry name" value="LEUCYL/PHENYLALANYL-TRNA--PROTEIN TRANSFERASE"/>
    <property type="match status" value="1"/>
</dbReference>
<comment type="catalytic activity">
    <reaction evidence="4">
        <text>N-terminal L-lysyl-[protein] + L-leucyl-tRNA(Leu) = N-terminal L-leucyl-L-lysyl-[protein] + tRNA(Leu) + H(+)</text>
        <dbReference type="Rhea" id="RHEA:12340"/>
        <dbReference type="Rhea" id="RHEA-COMP:9613"/>
        <dbReference type="Rhea" id="RHEA-COMP:9622"/>
        <dbReference type="Rhea" id="RHEA-COMP:12670"/>
        <dbReference type="Rhea" id="RHEA-COMP:12671"/>
        <dbReference type="ChEBI" id="CHEBI:15378"/>
        <dbReference type="ChEBI" id="CHEBI:65249"/>
        <dbReference type="ChEBI" id="CHEBI:78442"/>
        <dbReference type="ChEBI" id="CHEBI:78494"/>
        <dbReference type="ChEBI" id="CHEBI:133043"/>
        <dbReference type="EC" id="2.3.2.6"/>
    </reaction>
</comment>
<comment type="function">
    <text evidence="4">Functions in the N-end rule pathway of protein degradation where it conjugates Leu, Phe and, less efficiently, Met from aminoacyl-tRNAs to the N-termini of proteins containing an N-terminal arginine or lysine.</text>
</comment>
<dbReference type="PANTHER" id="PTHR30098:SF2">
    <property type="entry name" value="LEUCYL_PHENYLALANYL-TRNA--PROTEIN TRANSFERASE"/>
    <property type="match status" value="1"/>
</dbReference>
<organism evidence="6 7">
    <name type="scientific">Wenzhouxiangella sediminis</name>
    <dbReference type="NCBI Taxonomy" id="1792836"/>
    <lineage>
        <taxon>Bacteria</taxon>
        <taxon>Pseudomonadati</taxon>
        <taxon>Pseudomonadota</taxon>
        <taxon>Gammaproteobacteria</taxon>
        <taxon>Chromatiales</taxon>
        <taxon>Wenzhouxiangellaceae</taxon>
        <taxon>Wenzhouxiangella</taxon>
    </lineage>
</organism>
<dbReference type="SUPFAM" id="SSF55729">
    <property type="entry name" value="Acyl-CoA N-acyltransferases (Nat)"/>
    <property type="match status" value="1"/>
</dbReference>
<dbReference type="Proteomes" id="UP000260351">
    <property type="component" value="Unassembled WGS sequence"/>
</dbReference>
<comment type="subcellular location">
    <subcellularLocation>
        <location evidence="4">Cytoplasm</location>
    </subcellularLocation>
</comment>
<dbReference type="InterPro" id="IPR016181">
    <property type="entry name" value="Acyl_CoA_acyltransferase"/>
</dbReference>
<dbReference type="Gene3D" id="3.30.70.3550">
    <property type="entry name" value="Leucyl/phenylalanyl-tRNA-protein transferase, N-terminal domain"/>
    <property type="match status" value="1"/>
</dbReference>
<feature type="region of interest" description="Disordered" evidence="5">
    <location>
        <begin position="1"/>
        <end position="23"/>
    </location>
</feature>
<proteinExistence type="inferred from homology"/>
<evidence type="ECO:0000256" key="3">
    <source>
        <dbReference type="ARBA" id="ARBA00023315"/>
    </source>
</evidence>
<accession>A0A3E1KBC7</accession>
<keyword evidence="3 4" id="KW-0012">Acyltransferase</keyword>
<dbReference type="InterPro" id="IPR042221">
    <property type="entry name" value="Leu/Phe-tRNA_Trfase_N"/>
</dbReference>
<evidence type="ECO:0000256" key="4">
    <source>
        <dbReference type="HAMAP-Rule" id="MF_00688"/>
    </source>
</evidence>
<comment type="similarity">
    <text evidence="4">Belongs to the L/F-transferase family.</text>
</comment>
<dbReference type="EC" id="2.3.2.6" evidence="4"/>
<keyword evidence="1 4" id="KW-0963">Cytoplasm</keyword>
<comment type="catalytic activity">
    <reaction evidence="4">
        <text>L-phenylalanyl-tRNA(Phe) + an N-terminal L-alpha-aminoacyl-[protein] = an N-terminal L-phenylalanyl-L-alpha-aminoacyl-[protein] + tRNA(Phe)</text>
        <dbReference type="Rhea" id="RHEA:43632"/>
        <dbReference type="Rhea" id="RHEA-COMP:9668"/>
        <dbReference type="Rhea" id="RHEA-COMP:9699"/>
        <dbReference type="Rhea" id="RHEA-COMP:10636"/>
        <dbReference type="Rhea" id="RHEA-COMP:10637"/>
        <dbReference type="ChEBI" id="CHEBI:78442"/>
        <dbReference type="ChEBI" id="CHEBI:78531"/>
        <dbReference type="ChEBI" id="CHEBI:78597"/>
        <dbReference type="ChEBI" id="CHEBI:83561"/>
        <dbReference type="EC" id="2.3.2.6"/>
    </reaction>
</comment>
<evidence type="ECO:0000256" key="2">
    <source>
        <dbReference type="ARBA" id="ARBA00022679"/>
    </source>
</evidence>